<feature type="non-terminal residue" evidence="2">
    <location>
        <position position="1"/>
    </location>
</feature>
<gene>
    <name evidence="2" type="ORF">PCOR1329_LOCUS80209</name>
</gene>
<feature type="compositionally biased region" description="Basic and acidic residues" evidence="1">
    <location>
        <begin position="1"/>
        <end position="11"/>
    </location>
</feature>
<feature type="region of interest" description="Disordered" evidence="1">
    <location>
        <begin position="1"/>
        <end position="75"/>
    </location>
</feature>
<comment type="caution">
    <text evidence="2">The sequence shown here is derived from an EMBL/GenBank/DDBJ whole genome shotgun (WGS) entry which is preliminary data.</text>
</comment>
<dbReference type="EMBL" id="CAUYUJ010021343">
    <property type="protein sequence ID" value="CAK0904071.1"/>
    <property type="molecule type" value="Genomic_DNA"/>
</dbReference>
<reference evidence="2" key="1">
    <citation type="submission" date="2023-10" db="EMBL/GenBank/DDBJ databases">
        <authorList>
            <person name="Chen Y."/>
            <person name="Shah S."/>
            <person name="Dougan E. K."/>
            <person name="Thang M."/>
            <person name="Chan C."/>
        </authorList>
    </citation>
    <scope>NUCLEOTIDE SEQUENCE [LARGE SCALE GENOMIC DNA]</scope>
</reference>
<proteinExistence type="predicted"/>
<sequence>THPARSRDGKGDALIQRSRQRAWADLSPPRQEDDVDGGGEHEWKSRSGTSGWGLARGSSSWAHGRTHGGHCSAESASRPVGLCLVRPGASPAPAGRRCIPARRPWSWRPGARAGGGHGHVLGRGGGRTNLCTRSLPAGVPEERSPGPWPWAHPRLGALSSMMGLEASRAAAPLLEKRRPAARGGRPPGSGLGQPRGTNGFGRVLRCTPSASACGGPAPPPPARFNASAAAVLRLPAGSGAEG</sequence>
<feature type="compositionally biased region" description="Gly residues" evidence="1">
    <location>
        <begin position="112"/>
        <end position="127"/>
    </location>
</feature>
<evidence type="ECO:0000313" key="3">
    <source>
        <dbReference type="Proteomes" id="UP001189429"/>
    </source>
</evidence>
<organism evidence="2 3">
    <name type="scientific">Prorocentrum cordatum</name>
    <dbReference type="NCBI Taxonomy" id="2364126"/>
    <lineage>
        <taxon>Eukaryota</taxon>
        <taxon>Sar</taxon>
        <taxon>Alveolata</taxon>
        <taxon>Dinophyceae</taxon>
        <taxon>Prorocentrales</taxon>
        <taxon>Prorocentraceae</taxon>
        <taxon>Prorocentrum</taxon>
    </lineage>
</organism>
<evidence type="ECO:0000313" key="2">
    <source>
        <dbReference type="EMBL" id="CAK0904071.1"/>
    </source>
</evidence>
<keyword evidence="3" id="KW-1185">Reference proteome</keyword>
<evidence type="ECO:0000256" key="1">
    <source>
        <dbReference type="SAM" id="MobiDB-lite"/>
    </source>
</evidence>
<dbReference type="Proteomes" id="UP001189429">
    <property type="component" value="Unassembled WGS sequence"/>
</dbReference>
<accession>A0ABN9XW27</accession>
<feature type="region of interest" description="Disordered" evidence="1">
    <location>
        <begin position="174"/>
        <end position="224"/>
    </location>
</feature>
<name>A0ABN9XW27_9DINO</name>
<protein>
    <submittedName>
        <fullName evidence="2">Uncharacterized protein</fullName>
    </submittedName>
</protein>
<feature type="region of interest" description="Disordered" evidence="1">
    <location>
        <begin position="109"/>
        <end position="128"/>
    </location>
</feature>